<reference evidence="2 3" key="1">
    <citation type="journal article" date="2014" name="Genome Announc.">
        <title>Draft Genome Sequence of Streptomyces fradiae ATCC 19609, a Strain Highly Sensitive to Antibiotics.</title>
        <authorList>
            <person name="Bekker O.B."/>
            <person name="Klimina K.M."/>
            <person name="Vatlin A.A."/>
            <person name="Zakharevich N.V."/>
            <person name="Kasianov A.S."/>
            <person name="Danilenko V.N."/>
        </authorList>
    </citation>
    <scope>NUCLEOTIDE SEQUENCE [LARGE SCALE GENOMIC DNA]</scope>
    <source>
        <strain evidence="2 3">ATCC 19609</strain>
    </source>
</reference>
<dbReference type="AlphaFoldDB" id="A0A3M8ETG2"/>
<evidence type="ECO:0000313" key="3">
    <source>
        <dbReference type="Proteomes" id="UP000028058"/>
    </source>
</evidence>
<proteinExistence type="predicted"/>
<dbReference type="GeneID" id="300076256"/>
<dbReference type="EMBL" id="JNAD02000021">
    <property type="protein sequence ID" value="RKM90902.1"/>
    <property type="molecule type" value="Genomic_DNA"/>
</dbReference>
<name>A0A3M8ETG2_9ACTN</name>
<dbReference type="RefSeq" id="WP_019707131.1">
    <property type="nucleotide sequence ID" value="NZ_CP134822.1"/>
</dbReference>
<accession>A0A3M8ETG2</accession>
<keyword evidence="3" id="KW-1185">Reference proteome</keyword>
<dbReference type="Proteomes" id="UP000028058">
    <property type="component" value="Unassembled WGS sequence"/>
</dbReference>
<gene>
    <name evidence="2" type="ORF">SFRA_031080</name>
</gene>
<dbReference type="OrthoDB" id="3402668at2"/>
<evidence type="ECO:0000313" key="2">
    <source>
        <dbReference type="EMBL" id="RKM90902.1"/>
    </source>
</evidence>
<organism evidence="2 3">
    <name type="scientific">Streptomyces xinghaiensis</name>
    <dbReference type="NCBI Taxonomy" id="1038928"/>
    <lineage>
        <taxon>Bacteria</taxon>
        <taxon>Bacillati</taxon>
        <taxon>Actinomycetota</taxon>
        <taxon>Actinomycetes</taxon>
        <taxon>Kitasatosporales</taxon>
        <taxon>Streptomycetaceae</taxon>
        <taxon>Streptomyces</taxon>
    </lineage>
</organism>
<protein>
    <submittedName>
        <fullName evidence="2">DUF397 domain-containing protein</fullName>
    </submittedName>
</protein>
<dbReference type="InterPro" id="IPR007278">
    <property type="entry name" value="DUF397"/>
</dbReference>
<sequence>MPELDWQRPSFVEDGQEEYLEVAVGPDGMVHIRQSTSPEEIVTTTPAKWDAWVKGVKAGEFDHFVE</sequence>
<feature type="domain" description="DUF397" evidence="1">
    <location>
        <begin position="5"/>
        <end position="57"/>
    </location>
</feature>
<comment type="caution">
    <text evidence="2">The sequence shown here is derived from an EMBL/GenBank/DDBJ whole genome shotgun (WGS) entry which is preliminary data.</text>
</comment>
<evidence type="ECO:0000259" key="1">
    <source>
        <dbReference type="Pfam" id="PF04149"/>
    </source>
</evidence>
<dbReference type="Pfam" id="PF04149">
    <property type="entry name" value="DUF397"/>
    <property type="match status" value="1"/>
</dbReference>